<reference evidence="14" key="2">
    <citation type="submission" date="2020-09" db="EMBL/GenBank/DDBJ databases">
        <authorList>
            <person name="Sun Q."/>
            <person name="Kim S."/>
        </authorList>
    </citation>
    <scope>NUCLEOTIDE SEQUENCE</scope>
    <source>
        <strain evidence="14">KCTC 22164</strain>
    </source>
</reference>
<dbReference type="EC" id="4.1.99.22" evidence="2"/>
<dbReference type="InterPro" id="IPR058240">
    <property type="entry name" value="rSAM_sf"/>
</dbReference>
<dbReference type="CDD" id="cd01335">
    <property type="entry name" value="Radical_SAM"/>
    <property type="match status" value="1"/>
</dbReference>
<dbReference type="PANTHER" id="PTHR22960">
    <property type="entry name" value="MOLYBDOPTERIN COFACTOR SYNTHESIS PROTEIN A"/>
    <property type="match status" value="1"/>
</dbReference>
<evidence type="ECO:0000256" key="1">
    <source>
        <dbReference type="ARBA" id="ARBA00001966"/>
    </source>
</evidence>
<protein>
    <recommendedName>
        <fullName evidence="2">GTP 3',8-cyclase</fullName>
        <ecNumber evidence="2">4.1.99.22</ecNumber>
    </recommendedName>
</protein>
<evidence type="ECO:0000256" key="8">
    <source>
        <dbReference type="ARBA" id="ARBA00023014"/>
    </source>
</evidence>
<dbReference type="InterPro" id="IPR006638">
    <property type="entry name" value="Elp3/MiaA/NifB-like_rSAM"/>
</dbReference>
<sequence>MLKDTFGREFHYLRLSITEACNFRCQYCLPDGYDGPANDAFMSIQEIDTLVQAFAGLGTSKVRITGGEPSLRRDFTDILSQTKRTPGIHQVAITTHGARLERFARQWQQAGLDQVNVSIDSLDPRQFSAITGQDKLQQVLKGLDAALDAGLNVKVNTVLLADFSAARLNRFLTWLKTMPVTLRFIELMETGEHADFFQAQHQSGTPLKSYLENNGWAPISRDRSAGPAIEYQHPDYEGKIGLILPYSKDFCKSCNRLRVAANGNLHLCLFSEEGIPMRSLLKEGNTTAVQAFLQEALGNKHASHFLHEGNTGATRHLAMLGG</sequence>
<dbReference type="PROSITE" id="PS01305">
    <property type="entry name" value="MOAA_NIFB_PQQE"/>
    <property type="match status" value="1"/>
</dbReference>
<dbReference type="PROSITE" id="PS51918">
    <property type="entry name" value="RADICAL_SAM"/>
    <property type="match status" value="1"/>
</dbReference>
<evidence type="ECO:0000259" key="13">
    <source>
        <dbReference type="PROSITE" id="PS51918"/>
    </source>
</evidence>
<keyword evidence="9" id="KW-0342">GTP-binding</keyword>
<dbReference type="GO" id="GO:0061798">
    <property type="term" value="F:GTP 3',8'-cyclase activity"/>
    <property type="evidence" value="ECO:0007669"/>
    <property type="project" value="UniProtKB-EC"/>
</dbReference>
<keyword evidence="6" id="KW-0547">Nucleotide-binding</keyword>
<proteinExistence type="predicted"/>
<name>A0A918JDI0_9ALTE</name>
<evidence type="ECO:0000256" key="9">
    <source>
        <dbReference type="ARBA" id="ARBA00023134"/>
    </source>
</evidence>
<evidence type="ECO:0000256" key="12">
    <source>
        <dbReference type="ARBA" id="ARBA00048697"/>
    </source>
</evidence>
<dbReference type="Pfam" id="PF06463">
    <property type="entry name" value="Mob_synth_C"/>
    <property type="match status" value="1"/>
</dbReference>
<feature type="domain" description="Radical SAM core" evidence="13">
    <location>
        <begin position="5"/>
        <end position="228"/>
    </location>
</feature>
<dbReference type="InterPro" id="IPR013785">
    <property type="entry name" value="Aldolase_TIM"/>
</dbReference>
<dbReference type="NCBIfam" id="TIGR02666">
    <property type="entry name" value="moaA"/>
    <property type="match status" value="1"/>
</dbReference>
<dbReference type="EMBL" id="BMXP01000001">
    <property type="protein sequence ID" value="GGW75190.1"/>
    <property type="molecule type" value="Genomic_DNA"/>
</dbReference>
<evidence type="ECO:0000256" key="11">
    <source>
        <dbReference type="ARBA" id="ARBA00023239"/>
    </source>
</evidence>
<keyword evidence="4" id="KW-0949">S-adenosyl-L-methionine</keyword>
<comment type="catalytic activity">
    <reaction evidence="12">
        <text>GTP + AH2 + S-adenosyl-L-methionine = (8S)-3',8-cyclo-7,8-dihydroguanosine 5'-triphosphate + 5'-deoxyadenosine + L-methionine + A + H(+)</text>
        <dbReference type="Rhea" id="RHEA:49576"/>
        <dbReference type="ChEBI" id="CHEBI:13193"/>
        <dbReference type="ChEBI" id="CHEBI:15378"/>
        <dbReference type="ChEBI" id="CHEBI:17319"/>
        <dbReference type="ChEBI" id="CHEBI:17499"/>
        <dbReference type="ChEBI" id="CHEBI:37565"/>
        <dbReference type="ChEBI" id="CHEBI:57844"/>
        <dbReference type="ChEBI" id="CHEBI:59789"/>
        <dbReference type="ChEBI" id="CHEBI:131766"/>
        <dbReference type="EC" id="4.1.99.22"/>
    </reaction>
</comment>
<keyword evidence="8" id="KW-0411">Iron-sulfur</keyword>
<dbReference type="InterPro" id="IPR000385">
    <property type="entry name" value="MoaA_NifB_PqqE_Fe-S-bd_CS"/>
</dbReference>
<evidence type="ECO:0000256" key="7">
    <source>
        <dbReference type="ARBA" id="ARBA00023004"/>
    </source>
</evidence>
<organism evidence="14 15">
    <name type="scientific">Alteromonas halophila</name>
    <dbReference type="NCBI Taxonomy" id="516698"/>
    <lineage>
        <taxon>Bacteria</taxon>
        <taxon>Pseudomonadati</taxon>
        <taxon>Pseudomonadota</taxon>
        <taxon>Gammaproteobacteria</taxon>
        <taxon>Alteromonadales</taxon>
        <taxon>Alteromonadaceae</taxon>
        <taxon>Alteromonas/Salinimonas group</taxon>
        <taxon>Alteromonas</taxon>
    </lineage>
</organism>
<dbReference type="InterPro" id="IPR007197">
    <property type="entry name" value="rSAM"/>
</dbReference>
<dbReference type="Proteomes" id="UP000631300">
    <property type="component" value="Unassembled WGS sequence"/>
</dbReference>
<dbReference type="SFLD" id="SFLDG01386">
    <property type="entry name" value="main_SPASM_domain-containing"/>
    <property type="match status" value="1"/>
</dbReference>
<dbReference type="GO" id="GO:0046872">
    <property type="term" value="F:metal ion binding"/>
    <property type="evidence" value="ECO:0007669"/>
    <property type="project" value="UniProtKB-KW"/>
</dbReference>
<dbReference type="InterPro" id="IPR040064">
    <property type="entry name" value="MoaA-like"/>
</dbReference>
<dbReference type="Pfam" id="PF04055">
    <property type="entry name" value="Radical_SAM"/>
    <property type="match status" value="1"/>
</dbReference>
<keyword evidence="3" id="KW-0004">4Fe-4S</keyword>
<evidence type="ECO:0000256" key="6">
    <source>
        <dbReference type="ARBA" id="ARBA00022741"/>
    </source>
</evidence>
<dbReference type="SUPFAM" id="SSF102114">
    <property type="entry name" value="Radical SAM enzymes"/>
    <property type="match status" value="1"/>
</dbReference>
<keyword evidence="7" id="KW-0408">Iron</keyword>
<dbReference type="SFLD" id="SFLDS00029">
    <property type="entry name" value="Radical_SAM"/>
    <property type="match status" value="1"/>
</dbReference>
<dbReference type="SFLD" id="SFLDG01067">
    <property type="entry name" value="SPASM/twitch_domain_containing"/>
    <property type="match status" value="1"/>
</dbReference>
<evidence type="ECO:0000256" key="2">
    <source>
        <dbReference type="ARBA" id="ARBA00012167"/>
    </source>
</evidence>
<keyword evidence="11" id="KW-0456">Lyase</keyword>
<dbReference type="PANTHER" id="PTHR22960:SF28">
    <property type="entry name" value="GTP 3',8-CYCLASE"/>
    <property type="match status" value="1"/>
</dbReference>
<evidence type="ECO:0000256" key="3">
    <source>
        <dbReference type="ARBA" id="ARBA00022485"/>
    </source>
</evidence>
<evidence type="ECO:0000256" key="5">
    <source>
        <dbReference type="ARBA" id="ARBA00022723"/>
    </source>
</evidence>
<comment type="cofactor">
    <cofactor evidence="1">
        <name>[4Fe-4S] cluster</name>
        <dbReference type="ChEBI" id="CHEBI:49883"/>
    </cofactor>
</comment>
<evidence type="ECO:0000256" key="4">
    <source>
        <dbReference type="ARBA" id="ARBA00022691"/>
    </source>
</evidence>
<dbReference type="CDD" id="cd21117">
    <property type="entry name" value="Twitch_MoaA"/>
    <property type="match status" value="1"/>
</dbReference>
<dbReference type="GO" id="GO:0005525">
    <property type="term" value="F:GTP binding"/>
    <property type="evidence" value="ECO:0007669"/>
    <property type="project" value="UniProtKB-KW"/>
</dbReference>
<dbReference type="GO" id="GO:0061799">
    <property type="term" value="F:cyclic pyranopterin monophosphate synthase activity"/>
    <property type="evidence" value="ECO:0007669"/>
    <property type="project" value="TreeGrafter"/>
</dbReference>
<dbReference type="GO" id="GO:0006777">
    <property type="term" value="P:Mo-molybdopterin cofactor biosynthetic process"/>
    <property type="evidence" value="ECO:0007669"/>
    <property type="project" value="UniProtKB-KW"/>
</dbReference>
<dbReference type="GO" id="GO:0051539">
    <property type="term" value="F:4 iron, 4 sulfur cluster binding"/>
    <property type="evidence" value="ECO:0007669"/>
    <property type="project" value="UniProtKB-KW"/>
</dbReference>
<keyword evidence="5" id="KW-0479">Metal-binding</keyword>
<evidence type="ECO:0000256" key="10">
    <source>
        <dbReference type="ARBA" id="ARBA00023150"/>
    </source>
</evidence>
<dbReference type="InterPro" id="IPR010505">
    <property type="entry name" value="MoaA_twitch"/>
</dbReference>
<dbReference type="InterPro" id="IPR050105">
    <property type="entry name" value="MoCo_biosynth_MoaA/MoaC"/>
</dbReference>
<keyword evidence="15" id="KW-1185">Reference proteome</keyword>
<comment type="caution">
    <text evidence="14">The sequence shown here is derived from an EMBL/GenBank/DDBJ whole genome shotgun (WGS) entry which is preliminary data.</text>
</comment>
<dbReference type="InterPro" id="IPR013483">
    <property type="entry name" value="MoaA"/>
</dbReference>
<dbReference type="AlphaFoldDB" id="A0A918JDI0"/>
<accession>A0A918JDI0</accession>
<evidence type="ECO:0000313" key="15">
    <source>
        <dbReference type="Proteomes" id="UP000631300"/>
    </source>
</evidence>
<dbReference type="SFLD" id="SFLDG01383">
    <property type="entry name" value="cyclic_pyranopterin_phosphate"/>
    <property type="match status" value="1"/>
</dbReference>
<keyword evidence="10" id="KW-0501">Molybdenum cofactor biosynthesis</keyword>
<reference evidence="14" key="1">
    <citation type="journal article" date="2014" name="Int. J. Syst. Evol. Microbiol.">
        <title>Complete genome sequence of Corynebacterium casei LMG S-19264T (=DSM 44701T), isolated from a smear-ripened cheese.</title>
        <authorList>
            <consortium name="US DOE Joint Genome Institute (JGI-PGF)"/>
            <person name="Walter F."/>
            <person name="Albersmeier A."/>
            <person name="Kalinowski J."/>
            <person name="Ruckert C."/>
        </authorList>
    </citation>
    <scope>NUCLEOTIDE SEQUENCE</scope>
    <source>
        <strain evidence="14">KCTC 22164</strain>
    </source>
</reference>
<evidence type="ECO:0000313" key="14">
    <source>
        <dbReference type="EMBL" id="GGW75190.1"/>
    </source>
</evidence>
<dbReference type="Gene3D" id="3.20.20.70">
    <property type="entry name" value="Aldolase class I"/>
    <property type="match status" value="1"/>
</dbReference>
<dbReference type="SMART" id="SM00729">
    <property type="entry name" value="Elp3"/>
    <property type="match status" value="1"/>
</dbReference>
<gene>
    <name evidence="14" type="primary">moaA</name>
    <name evidence="14" type="ORF">GCM10007391_04260</name>
</gene>
<dbReference type="RefSeq" id="WP_189403782.1">
    <property type="nucleotide sequence ID" value="NZ_BMXP01000001.1"/>
</dbReference>